<keyword evidence="1" id="KW-1133">Transmembrane helix</keyword>
<dbReference type="Proteomes" id="UP000828390">
    <property type="component" value="Unassembled WGS sequence"/>
</dbReference>
<organism evidence="2 3">
    <name type="scientific">Dreissena polymorpha</name>
    <name type="common">Zebra mussel</name>
    <name type="synonym">Mytilus polymorpha</name>
    <dbReference type="NCBI Taxonomy" id="45954"/>
    <lineage>
        <taxon>Eukaryota</taxon>
        <taxon>Metazoa</taxon>
        <taxon>Spiralia</taxon>
        <taxon>Lophotrochozoa</taxon>
        <taxon>Mollusca</taxon>
        <taxon>Bivalvia</taxon>
        <taxon>Autobranchia</taxon>
        <taxon>Heteroconchia</taxon>
        <taxon>Euheterodonta</taxon>
        <taxon>Imparidentia</taxon>
        <taxon>Neoheterodontei</taxon>
        <taxon>Myida</taxon>
        <taxon>Dreissenoidea</taxon>
        <taxon>Dreissenidae</taxon>
        <taxon>Dreissena</taxon>
    </lineage>
</organism>
<keyword evidence="3" id="KW-1185">Reference proteome</keyword>
<evidence type="ECO:0000313" key="3">
    <source>
        <dbReference type="Proteomes" id="UP000828390"/>
    </source>
</evidence>
<dbReference type="EMBL" id="JAIWYP010000001">
    <property type="protein sequence ID" value="KAH3894756.1"/>
    <property type="molecule type" value="Genomic_DNA"/>
</dbReference>
<proteinExistence type="predicted"/>
<keyword evidence="1" id="KW-0812">Transmembrane</keyword>
<comment type="caution">
    <text evidence="2">The sequence shown here is derived from an EMBL/GenBank/DDBJ whole genome shotgun (WGS) entry which is preliminary data.</text>
</comment>
<protein>
    <submittedName>
        <fullName evidence="2">Uncharacterized protein</fullName>
    </submittedName>
</protein>
<feature type="transmembrane region" description="Helical" evidence="1">
    <location>
        <begin position="12"/>
        <end position="32"/>
    </location>
</feature>
<keyword evidence="1" id="KW-0472">Membrane</keyword>
<accession>A0A9D4NHD3</accession>
<dbReference type="AlphaFoldDB" id="A0A9D4NHD3"/>
<gene>
    <name evidence="2" type="ORF">DPMN_018914</name>
</gene>
<evidence type="ECO:0000313" key="2">
    <source>
        <dbReference type="EMBL" id="KAH3894756.1"/>
    </source>
</evidence>
<reference evidence="2" key="2">
    <citation type="submission" date="2020-11" db="EMBL/GenBank/DDBJ databases">
        <authorList>
            <person name="McCartney M.A."/>
            <person name="Auch B."/>
            <person name="Kono T."/>
            <person name="Mallez S."/>
            <person name="Becker A."/>
            <person name="Gohl D.M."/>
            <person name="Silverstein K.A.T."/>
            <person name="Koren S."/>
            <person name="Bechman K.B."/>
            <person name="Herman A."/>
            <person name="Abrahante J.E."/>
            <person name="Garbe J."/>
        </authorList>
    </citation>
    <scope>NUCLEOTIDE SEQUENCE</scope>
    <source>
        <strain evidence="2">Duluth1</strain>
        <tissue evidence="2">Whole animal</tissue>
    </source>
</reference>
<reference evidence="2" key="1">
    <citation type="journal article" date="2019" name="bioRxiv">
        <title>The Genome of the Zebra Mussel, Dreissena polymorpha: A Resource for Invasive Species Research.</title>
        <authorList>
            <person name="McCartney M.A."/>
            <person name="Auch B."/>
            <person name="Kono T."/>
            <person name="Mallez S."/>
            <person name="Zhang Y."/>
            <person name="Obille A."/>
            <person name="Becker A."/>
            <person name="Abrahante J.E."/>
            <person name="Garbe J."/>
            <person name="Badalamenti J.P."/>
            <person name="Herman A."/>
            <person name="Mangelson H."/>
            <person name="Liachko I."/>
            <person name="Sullivan S."/>
            <person name="Sone E.D."/>
            <person name="Koren S."/>
            <person name="Silverstein K.A.T."/>
            <person name="Beckman K.B."/>
            <person name="Gohl D.M."/>
        </authorList>
    </citation>
    <scope>NUCLEOTIDE SEQUENCE</scope>
    <source>
        <strain evidence="2">Duluth1</strain>
        <tissue evidence="2">Whole animal</tissue>
    </source>
</reference>
<evidence type="ECO:0000256" key="1">
    <source>
        <dbReference type="SAM" id="Phobius"/>
    </source>
</evidence>
<sequence length="252" mass="28709">MGRGKVRGGRQIFWVGAWESGIIMSILSIVSMNEPHWKTMRISGIKPLWKTMRISEIKPGIRPEESVLILSKKSPESVLSILSILSIVSMKEPGIKPQWKTMTILLSLIFLVIEEGFQAAVRAQNIIGTNLLTKFHEYRKINKASRVLTRKNAPPPGSHVFQPTGIILKLVQDIIWMNLLTKFHEDQTVNVASREKCPAPWPCFSSKHIIETNLLTKFHEDWTINVDSRELTRQMLTAHNGRRTKCNHKSSP</sequence>
<name>A0A9D4NHD3_DREPO</name>